<proteinExistence type="predicted"/>
<gene>
    <name evidence="1" type="ORF">CFX1CAM_0893</name>
</gene>
<dbReference type="KEGG" id="abat:CFX1CAM_0893"/>
<dbReference type="Proteomes" id="UP000195514">
    <property type="component" value="Chromosome I"/>
</dbReference>
<reference evidence="2" key="1">
    <citation type="submission" date="2017-05" db="EMBL/GenBank/DDBJ databases">
        <authorList>
            <person name="Kirkegaard R."/>
            <person name="Mcilroy J S."/>
        </authorList>
    </citation>
    <scope>NUCLEOTIDE SEQUENCE [LARGE SCALE GENOMIC DNA]</scope>
</reference>
<accession>A0A1Y6K507</accession>
<dbReference type="NCBIfam" id="TIGR03984">
    <property type="entry name" value="CRISPR-associated protein Csx19"/>
    <property type="match status" value="1"/>
</dbReference>
<evidence type="ECO:0000313" key="1">
    <source>
        <dbReference type="EMBL" id="SMX53958.1"/>
    </source>
</evidence>
<dbReference type="AlphaFoldDB" id="A0A1Y6K507"/>
<protein>
    <recommendedName>
        <fullName evidence="3">TIGR03984 family CRISPR-associated protein</fullName>
    </recommendedName>
</protein>
<dbReference type="OrthoDB" id="165374at2"/>
<sequence>MSTIKITEIEHKIDIFSDDFKESLSKISSEHQLKYSLFHHEDGIIWGKFENNVWEFSEGIAPSPKFDLLTLLQARFFGEVAELFFWRVANRLESRLLVEGQGRDLEYFDQVQILWGNKAEPYKNSPFTRMIEGEQGLEHLVPMKNAKPRIGLTLRSYIDYNNQSQAYIRWHRLVNLTDNLQPQTLGSV</sequence>
<dbReference type="RefSeq" id="WP_087861862.1">
    <property type="nucleotide sequence ID" value="NZ_LT859958.1"/>
</dbReference>
<evidence type="ECO:0000313" key="2">
    <source>
        <dbReference type="Proteomes" id="UP000195514"/>
    </source>
</evidence>
<keyword evidence="2" id="KW-1185">Reference proteome</keyword>
<name>A0A1Y6K507_9CHLR</name>
<organism evidence="1 2">
    <name type="scientific">Candidatus Brevifilum fermentans</name>
    <dbReference type="NCBI Taxonomy" id="1986204"/>
    <lineage>
        <taxon>Bacteria</taxon>
        <taxon>Bacillati</taxon>
        <taxon>Chloroflexota</taxon>
        <taxon>Anaerolineae</taxon>
        <taxon>Anaerolineales</taxon>
        <taxon>Anaerolineaceae</taxon>
        <taxon>Candidatus Brevifilum</taxon>
    </lineage>
</organism>
<dbReference type="EMBL" id="LT859958">
    <property type="protein sequence ID" value="SMX53958.1"/>
    <property type="molecule type" value="Genomic_DNA"/>
</dbReference>
<dbReference type="InterPro" id="IPR023815">
    <property type="entry name" value="CRISPR-assoc_Csx19"/>
</dbReference>
<evidence type="ECO:0008006" key="3">
    <source>
        <dbReference type="Google" id="ProtNLM"/>
    </source>
</evidence>